<dbReference type="EMBL" id="JAATJV010424079">
    <property type="protein sequence ID" value="MBZ3888604.1"/>
    <property type="molecule type" value="Genomic_DNA"/>
</dbReference>
<proteinExistence type="predicted"/>
<accession>A0AA41NDZ2</accession>
<reference evidence="1" key="1">
    <citation type="submission" date="2020-03" db="EMBL/GenBank/DDBJ databases">
        <title>Studies in the Genomics of Life Span.</title>
        <authorList>
            <person name="Glass D."/>
        </authorList>
    </citation>
    <scope>NUCLEOTIDE SEQUENCE</scope>
    <source>
        <strain evidence="1">SUZIE</strain>
        <tissue evidence="1">Muscle</tissue>
    </source>
</reference>
<organism evidence="1 2">
    <name type="scientific">Sciurus carolinensis</name>
    <name type="common">Eastern gray squirrel</name>
    <dbReference type="NCBI Taxonomy" id="30640"/>
    <lineage>
        <taxon>Eukaryota</taxon>
        <taxon>Metazoa</taxon>
        <taxon>Chordata</taxon>
        <taxon>Craniata</taxon>
        <taxon>Vertebrata</taxon>
        <taxon>Euteleostomi</taxon>
        <taxon>Mammalia</taxon>
        <taxon>Eutheria</taxon>
        <taxon>Euarchontoglires</taxon>
        <taxon>Glires</taxon>
        <taxon>Rodentia</taxon>
        <taxon>Sciuromorpha</taxon>
        <taxon>Sciuridae</taxon>
        <taxon>Sciurinae</taxon>
        <taxon>Sciurini</taxon>
        <taxon>Sciurus</taxon>
    </lineage>
</organism>
<keyword evidence="2" id="KW-1185">Reference proteome</keyword>
<comment type="caution">
    <text evidence="1">The sequence shown here is derived from an EMBL/GenBank/DDBJ whole genome shotgun (WGS) entry which is preliminary data.</text>
</comment>
<gene>
    <name evidence="1" type="ORF">SUZIE_198785</name>
</gene>
<protein>
    <submittedName>
        <fullName evidence="1">Uncharacterized protein</fullName>
    </submittedName>
</protein>
<dbReference type="Proteomes" id="UP001166674">
    <property type="component" value="Unassembled WGS sequence"/>
</dbReference>
<evidence type="ECO:0000313" key="1">
    <source>
        <dbReference type="EMBL" id="MBZ3888604.1"/>
    </source>
</evidence>
<name>A0AA41NDZ2_SCICA</name>
<sequence length="84" mass="9323">MEGMDVDLDPELMQKFSWLGTTDKDVLNSEFHQLLGFQLNPAPAGCAFFLDIPTGTYKRQLAPITTLRALKSVCPPCPLVKMLP</sequence>
<evidence type="ECO:0000313" key="2">
    <source>
        <dbReference type="Proteomes" id="UP001166674"/>
    </source>
</evidence>
<dbReference type="AlphaFoldDB" id="A0AA41NDZ2"/>